<dbReference type="InterPro" id="IPR020051">
    <property type="entry name" value="SagB-type_dehydrogenase"/>
</dbReference>
<evidence type="ECO:0000256" key="1">
    <source>
        <dbReference type="SAM" id="MobiDB-lite"/>
    </source>
</evidence>
<reference evidence="3 4" key="1">
    <citation type="submission" date="2024-08" db="EMBL/GenBank/DDBJ databases">
        <title>Genome mining of Saccharopolyspora cebuensis PGLac3 from Nigerian medicinal plant.</title>
        <authorList>
            <person name="Ezeobiora C.E."/>
            <person name="Igbokwe N.H."/>
            <person name="Amin D.H."/>
            <person name="Mendie U.E."/>
        </authorList>
    </citation>
    <scope>NUCLEOTIDE SEQUENCE [LARGE SCALE GENOMIC DNA]</scope>
    <source>
        <strain evidence="3 4">PGLac3</strain>
    </source>
</reference>
<comment type="caution">
    <text evidence="3">The sequence shown here is derived from an EMBL/GenBank/DDBJ whole genome shotgun (WGS) entry which is preliminary data.</text>
</comment>
<dbReference type="EMBL" id="JBGEHV010000015">
    <property type="protein sequence ID" value="MEY8039870.1"/>
    <property type="molecule type" value="Genomic_DNA"/>
</dbReference>
<protein>
    <submittedName>
        <fullName evidence="3">SagB family peptide dehydrogenase</fullName>
    </submittedName>
</protein>
<dbReference type="InterPro" id="IPR000415">
    <property type="entry name" value="Nitroreductase-like"/>
</dbReference>
<accession>A0ABV4CFK9</accession>
<dbReference type="SUPFAM" id="SSF55469">
    <property type="entry name" value="FMN-dependent nitroreductase-like"/>
    <property type="match status" value="1"/>
</dbReference>
<keyword evidence="4" id="KW-1185">Reference proteome</keyword>
<feature type="region of interest" description="Disordered" evidence="1">
    <location>
        <begin position="243"/>
        <end position="270"/>
    </location>
</feature>
<dbReference type="Proteomes" id="UP001564626">
    <property type="component" value="Unassembled WGS sequence"/>
</dbReference>
<dbReference type="InterPro" id="IPR052544">
    <property type="entry name" value="Bacteriocin_Proc_Enz"/>
</dbReference>
<feature type="domain" description="Nitroreductase" evidence="2">
    <location>
        <begin position="412"/>
        <end position="498"/>
    </location>
</feature>
<sequence length="517" mass="55314">MNPGRGRTGAGTAAREYVELVESSPLPGDVEWDDAPGQFKLYRGRPRIPLDETPGQVGELLLDSYGVTRYRWTAADALRRLIGTRGAEPGGGAELARNSLRPVPSGGSRFPGEVYVVSGPGGALPTGVHHYDAAHHALVALREGDWTGELAAGLGAPAARLPLTLLVTAFFWKNAFKYGELTYRLCALDLGVLVGQVLAVAPRLGPARVRYRFVDDDLDGLLRLDPMRESVYAAITIDEAPGRGPGPLRPLRDGTAEASRTGTASKSEREWTLDAQPLQARVHRAARLPDATEVRSAPAVPDHGTAPGPTVALPERAVDLLAGLHERRSSMGYFAPAELPAEPVSALLAAAAEGYRNDLADESGASLRHTALYCAVNRVSGVAPGVYRYRPGWSGGPGLERVRTGDIGAELQDSLLIKLFNMDHTGLCVYPVGHYGAGFDVHGDRWFRIQNMEAGIAVQRLYLAAASLGLRCHASLGYDVQRTHRLLGLDGTGLSSLIQVMIGSGRAPGDFYEASWR</sequence>
<dbReference type="PANTHER" id="PTHR43745:SF2">
    <property type="entry name" value="NITROREDUCTASE MJ1384-RELATED"/>
    <property type="match status" value="1"/>
</dbReference>
<dbReference type="Gene3D" id="3.40.109.10">
    <property type="entry name" value="NADH Oxidase"/>
    <property type="match status" value="2"/>
</dbReference>
<feature type="region of interest" description="Disordered" evidence="1">
    <location>
        <begin position="289"/>
        <end position="311"/>
    </location>
</feature>
<evidence type="ECO:0000313" key="3">
    <source>
        <dbReference type="EMBL" id="MEY8039870.1"/>
    </source>
</evidence>
<dbReference type="InterPro" id="IPR029479">
    <property type="entry name" value="Nitroreductase"/>
</dbReference>
<name>A0ABV4CFK9_9PSEU</name>
<dbReference type="PANTHER" id="PTHR43745">
    <property type="entry name" value="NITROREDUCTASE MJ1384-RELATED"/>
    <property type="match status" value="1"/>
</dbReference>
<evidence type="ECO:0000259" key="2">
    <source>
        <dbReference type="Pfam" id="PF00881"/>
    </source>
</evidence>
<dbReference type="RefSeq" id="WP_369774736.1">
    <property type="nucleotide sequence ID" value="NZ_JBGEHV010000015.1"/>
</dbReference>
<dbReference type="Pfam" id="PF00881">
    <property type="entry name" value="Nitroreductase"/>
    <property type="match status" value="1"/>
</dbReference>
<proteinExistence type="predicted"/>
<gene>
    <name evidence="3" type="ORF">AB8O55_10720</name>
</gene>
<dbReference type="NCBIfam" id="TIGR03605">
    <property type="entry name" value="antibiot_sagB"/>
    <property type="match status" value="1"/>
</dbReference>
<evidence type="ECO:0000313" key="4">
    <source>
        <dbReference type="Proteomes" id="UP001564626"/>
    </source>
</evidence>
<dbReference type="CDD" id="cd02142">
    <property type="entry name" value="McbC_SagB-like_oxidoreductase"/>
    <property type="match status" value="1"/>
</dbReference>
<organism evidence="3 4">
    <name type="scientific">Saccharopolyspora cebuensis</name>
    <dbReference type="NCBI Taxonomy" id="418759"/>
    <lineage>
        <taxon>Bacteria</taxon>
        <taxon>Bacillati</taxon>
        <taxon>Actinomycetota</taxon>
        <taxon>Actinomycetes</taxon>
        <taxon>Pseudonocardiales</taxon>
        <taxon>Pseudonocardiaceae</taxon>
        <taxon>Saccharopolyspora</taxon>
    </lineage>
</organism>